<evidence type="ECO:0000313" key="18">
    <source>
        <dbReference type="Proteomes" id="UP000276991"/>
    </source>
</evidence>
<dbReference type="EC" id="2.6.1.5" evidence="5 13"/>
<comment type="subunit">
    <text evidence="4 13">Homodimer.</text>
</comment>
<feature type="compositionally biased region" description="Polar residues" evidence="15">
    <location>
        <begin position="1"/>
        <end position="18"/>
    </location>
</feature>
<dbReference type="PANTHER" id="PTHR45744:SF2">
    <property type="entry name" value="TYROSINE AMINOTRANSFERASE"/>
    <property type="match status" value="1"/>
</dbReference>
<evidence type="ECO:0000256" key="10">
    <source>
        <dbReference type="ARBA" id="ARBA00022898"/>
    </source>
</evidence>
<proteinExistence type="inferred from homology"/>
<sequence length="438" mass="48468">MEQNISRNGCDSNRQAMSASEEETLNSDNSWKLPVSEIAKSTVNPIRQICDSLFVASGTKKPLLKLNLGDPTVSGALPVCSAAIEALSKALISRKYEGYGPAVGILETREAVARHFTRPEAPVTADSVLLTSGCSHAIEMSIEALANPGDNILVPAPGFPLYSTLTKSSNVESRYYHFDMLNGSRLDLARLESLIDERTRAIIVNNPPNPSGIVICKSQLESILQIAYEKRIPIIADEVYGTMTYNGAKFYPIATLKPKVPVLTCDGIAKRYLLPGWRLGWIIIHDRYAALQSIRDGLTALAQKIVGPCVLIQGALPHILQSTNASFFQQVNNTIQRNASIIYESLREVPGLQPLMPNGTMYMMVAIDEQIYGGDQVFVHDLLVEENVICLPGCVFHCPGWFRLVLTFSEHDIREACTRIIQFCLRRYSHRLDDRMST</sequence>
<comment type="similarity">
    <text evidence="3 13">Belongs to the class-I pyridoxal-phosphate-dependent aminotransferase family.</text>
</comment>
<keyword evidence="7" id="KW-0032">Aminotransferase</keyword>
<dbReference type="InterPro" id="IPR005957">
    <property type="entry name" value="Tyrosine_aminoTrfase"/>
</dbReference>
<dbReference type="GO" id="GO:0004838">
    <property type="term" value="F:L-tyrosine-2-oxoglutarate transaminase activity"/>
    <property type="evidence" value="ECO:0007669"/>
    <property type="project" value="UniProtKB-UniRule"/>
</dbReference>
<evidence type="ECO:0000259" key="16">
    <source>
        <dbReference type="Pfam" id="PF00155"/>
    </source>
</evidence>
<keyword evidence="18" id="KW-1185">Reference proteome</keyword>
<evidence type="ECO:0000256" key="14">
    <source>
        <dbReference type="PIRSR" id="PIRSR000517-1"/>
    </source>
</evidence>
<gene>
    <name evidence="17" type="ORF">NAV_LOCUS3422</name>
</gene>
<reference evidence="17 18" key="1">
    <citation type="submission" date="2018-08" db="EMBL/GenBank/DDBJ databases">
        <authorList>
            <person name="Laetsch R D."/>
            <person name="Stevens L."/>
            <person name="Kumar S."/>
            <person name="Blaxter L. M."/>
        </authorList>
    </citation>
    <scope>NUCLEOTIDE SEQUENCE [LARGE SCALE GENOMIC DNA]</scope>
</reference>
<evidence type="ECO:0000256" key="8">
    <source>
        <dbReference type="ARBA" id="ARBA00022679"/>
    </source>
</evidence>
<evidence type="ECO:0000256" key="4">
    <source>
        <dbReference type="ARBA" id="ARBA00011738"/>
    </source>
</evidence>
<keyword evidence="11" id="KW-0585">Phenylalanine catabolism</keyword>
<dbReference type="STRING" id="6277.A0A498SAS5"/>
<dbReference type="PIRSF" id="PIRSF000517">
    <property type="entry name" value="Tyr_transaminase"/>
    <property type="match status" value="1"/>
</dbReference>
<evidence type="ECO:0000256" key="5">
    <source>
        <dbReference type="ARBA" id="ARBA00012749"/>
    </source>
</evidence>
<organism evidence="17 18">
    <name type="scientific">Acanthocheilonema viteae</name>
    <name type="common">Filarial nematode worm</name>
    <name type="synonym">Dipetalonema viteae</name>
    <dbReference type="NCBI Taxonomy" id="6277"/>
    <lineage>
        <taxon>Eukaryota</taxon>
        <taxon>Metazoa</taxon>
        <taxon>Ecdysozoa</taxon>
        <taxon>Nematoda</taxon>
        <taxon>Chromadorea</taxon>
        <taxon>Rhabditida</taxon>
        <taxon>Spirurina</taxon>
        <taxon>Spiruromorpha</taxon>
        <taxon>Filarioidea</taxon>
        <taxon>Onchocercidae</taxon>
        <taxon>Acanthocheilonema</taxon>
    </lineage>
</organism>
<dbReference type="GO" id="GO:0030170">
    <property type="term" value="F:pyridoxal phosphate binding"/>
    <property type="evidence" value="ECO:0007669"/>
    <property type="project" value="InterPro"/>
</dbReference>
<dbReference type="NCBIfam" id="TIGR01265">
    <property type="entry name" value="tyr_nico_aTase"/>
    <property type="match status" value="1"/>
</dbReference>
<evidence type="ECO:0000256" key="3">
    <source>
        <dbReference type="ARBA" id="ARBA00007441"/>
    </source>
</evidence>
<dbReference type="Gene3D" id="3.90.1150.10">
    <property type="entry name" value="Aspartate Aminotransferase, domain 1"/>
    <property type="match status" value="1"/>
</dbReference>
<feature type="modified residue" description="N6-(pyridoxal phosphate)lysine" evidence="14">
    <location>
        <position position="270"/>
    </location>
</feature>
<comment type="cofactor">
    <cofactor evidence="1 13 14">
        <name>pyridoxal 5'-phosphate</name>
        <dbReference type="ChEBI" id="CHEBI:597326"/>
    </cofactor>
</comment>
<comment type="pathway">
    <text evidence="2 13">Amino-acid degradation; L-phenylalanine degradation; acetoacetate and fumarate from L-phenylalanine: step 2/6.</text>
</comment>
<dbReference type="InterPro" id="IPR015424">
    <property type="entry name" value="PyrdxlP-dep_Trfase"/>
</dbReference>
<evidence type="ECO:0000256" key="11">
    <source>
        <dbReference type="ARBA" id="ARBA00023232"/>
    </source>
</evidence>
<dbReference type="EMBL" id="UPTC01000434">
    <property type="protein sequence ID" value="VBB28592.1"/>
    <property type="molecule type" value="Genomic_DNA"/>
</dbReference>
<feature type="domain" description="Aminotransferase class I/classII large" evidence="16">
    <location>
        <begin position="62"/>
        <end position="420"/>
    </location>
</feature>
<name>A0A498SAS5_ACAVI</name>
<keyword evidence="10 13" id="KW-0663">Pyridoxal phosphate</keyword>
<dbReference type="Pfam" id="PF00155">
    <property type="entry name" value="Aminotran_1_2"/>
    <property type="match status" value="1"/>
</dbReference>
<dbReference type="SUPFAM" id="SSF53383">
    <property type="entry name" value="PLP-dependent transferases"/>
    <property type="match status" value="1"/>
</dbReference>
<dbReference type="InterPro" id="IPR015422">
    <property type="entry name" value="PyrdxlP-dep_Trfase_small"/>
</dbReference>
<evidence type="ECO:0000256" key="1">
    <source>
        <dbReference type="ARBA" id="ARBA00001933"/>
    </source>
</evidence>
<dbReference type="OrthoDB" id="7042322at2759"/>
<evidence type="ECO:0000256" key="9">
    <source>
        <dbReference type="ARBA" id="ARBA00022878"/>
    </source>
</evidence>
<comment type="catalytic activity">
    <reaction evidence="12 13">
        <text>L-tyrosine + 2-oxoglutarate = 3-(4-hydroxyphenyl)pyruvate + L-glutamate</text>
        <dbReference type="Rhea" id="RHEA:15093"/>
        <dbReference type="ChEBI" id="CHEBI:16810"/>
        <dbReference type="ChEBI" id="CHEBI:29985"/>
        <dbReference type="ChEBI" id="CHEBI:36242"/>
        <dbReference type="ChEBI" id="CHEBI:58315"/>
        <dbReference type="EC" id="2.6.1.5"/>
    </reaction>
</comment>
<dbReference type="CDD" id="cd00609">
    <property type="entry name" value="AAT_like"/>
    <property type="match status" value="1"/>
</dbReference>
<dbReference type="PANTHER" id="PTHR45744">
    <property type="entry name" value="TYROSINE AMINOTRANSFERASE"/>
    <property type="match status" value="1"/>
</dbReference>
<dbReference type="GO" id="GO:0006559">
    <property type="term" value="P:L-phenylalanine catabolic process"/>
    <property type="evidence" value="ECO:0007669"/>
    <property type="project" value="UniProtKB-UniRule"/>
</dbReference>
<feature type="region of interest" description="Disordered" evidence="15">
    <location>
        <begin position="1"/>
        <end position="26"/>
    </location>
</feature>
<evidence type="ECO:0000313" key="17">
    <source>
        <dbReference type="EMBL" id="VBB28592.1"/>
    </source>
</evidence>
<dbReference type="Gene3D" id="3.40.640.10">
    <property type="entry name" value="Type I PLP-dependent aspartate aminotransferase-like (Major domain)"/>
    <property type="match status" value="1"/>
</dbReference>
<dbReference type="PRINTS" id="PR00753">
    <property type="entry name" value="ACCSYNTHASE"/>
</dbReference>
<dbReference type="InterPro" id="IPR005958">
    <property type="entry name" value="TyrNic_aminoTrfase"/>
</dbReference>
<evidence type="ECO:0000256" key="7">
    <source>
        <dbReference type="ARBA" id="ARBA00022576"/>
    </source>
</evidence>
<accession>A0A498SAS5</accession>
<evidence type="ECO:0000256" key="15">
    <source>
        <dbReference type="SAM" id="MobiDB-lite"/>
    </source>
</evidence>
<dbReference type="InterPro" id="IPR004839">
    <property type="entry name" value="Aminotransferase_I/II_large"/>
</dbReference>
<dbReference type="Proteomes" id="UP000276991">
    <property type="component" value="Unassembled WGS sequence"/>
</dbReference>
<dbReference type="InterPro" id="IPR004838">
    <property type="entry name" value="NHTrfase_class1_PyrdxlP-BS"/>
</dbReference>
<comment type="function">
    <text evidence="13">Transaminase involved in tyrosine breakdown. Converts tyrosine to p-hydroxyphenylpyruvate.</text>
</comment>
<dbReference type="PROSITE" id="PS00105">
    <property type="entry name" value="AA_TRANSFER_CLASS_1"/>
    <property type="match status" value="1"/>
</dbReference>
<dbReference type="GO" id="GO:0006572">
    <property type="term" value="P:L-tyrosine catabolic process"/>
    <property type="evidence" value="ECO:0007669"/>
    <property type="project" value="UniProtKB-KW"/>
</dbReference>
<evidence type="ECO:0000256" key="13">
    <source>
        <dbReference type="PIRNR" id="PIRNR000517"/>
    </source>
</evidence>
<evidence type="ECO:0000256" key="2">
    <source>
        <dbReference type="ARBA" id="ARBA00005203"/>
    </source>
</evidence>
<keyword evidence="9" id="KW-0828">Tyrosine catabolism</keyword>
<evidence type="ECO:0000256" key="12">
    <source>
        <dbReference type="ARBA" id="ARBA00047798"/>
    </source>
</evidence>
<protein>
    <recommendedName>
        <fullName evidence="6 13">Tyrosine aminotransferase</fullName>
        <shortName evidence="13">TAT</shortName>
        <ecNumber evidence="5 13">2.6.1.5</ecNumber>
    </recommendedName>
</protein>
<keyword evidence="8" id="KW-0808">Transferase</keyword>
<dbReference type="AlphaFoldDB" id="A0A498SAS5"/>
<dbReference type="NCBIfam" id="TIGR01264">
    <property type="entry name" value="tyr_amTase_E"/>
    <property type="match status" value="1"/>
</dbReference>
<dbReference type="UniPathway" id="UPA00139">
    <property type="reaction ID" value="UER00338"/>
</dbReference>
<dbReference type="InterPro" id="IPR015421">
    <property type="entry name" value="PyrdxlP-dep_Trfase_major"/>
</dbReference>
<evidence type="ECO:0000256" key="6">
    <source>
        <dbReference type="ARBA" id="ARBA00015959"/>
    </source>
</evidence>